<dbReference type="RefSeq" id="WP_344680486.1">
    <property type="nucleotide sequence ID" value="NZ_BAAAUX010000014.1"/>
</dbReference>
<dbReference type="Gene3D" id="1.10.630.10">
    <property type="entry name" value="Cytochrome P450"/>
    <property type="match status" value="1"/>
</dbReference>
<protein>
    <submittedName>
        <fullName evidence="3">Cytochrome P450</fullName>
    </submittedName>
</protein>
<dbReference type="PANTHER" id="PTHR46696:SF1">
    <property type="entry name" value="CYTOCHROME P450 YJIB-RELATED"/>
    <property type="match status" value="1"/>
</dbReference>
<dbReference type="InterPro" id="IPR017972">
    <property type="entry name" value="Cyt_P450_CS"/>
</dbReference>
<dbReference type="Pfam" id="PF00067">
    <property type="entry name" value="p450"/>
    <property type="match status" value="1"/>
</dbReference>
<gene>
    <name evidence="3" type="ORF">GCM10010470_32170</name>
</gene>
<evidence type="ECO:0000256" key="1">
    <source>
        <dbReference type="ARBA" id="ARBA00010617"/>
    </source>
</evidence>
<dbReference type="PRINTS" id="PR00359">
    <property type="entry name" value="BP450"/>
</dbReference>
<keyword evidence="2" id="KW-0479">Metal-binding</keyword>
<keyword evidence="2" id="KW-0503">Monooxygenase</keyword>
<keyword evidence="2" id="KW-0408">Iron</keyword>
<keyword evidence="2" id="KW-0560">Oxidoreductase</keyword>
<keyword evidence="4" id="KW-1185">Reference proteome</keyword>
<organism evidence="3 4">
    <name type="scientific">Saccharopolyspora taberi</name>
    <dbReference type="NCBI Taxonomy" id="60895"/>
    <lineage>
        <taxon>Bacteria</taxon>
        <taxon>Bacillati</taxon>
        <taxon>Actinomycetota</taxon>
        <taxon>Actinomycetes</taxon>
        <taxon>Pseudonocardiales</taxon>
        <taxon>Pseudonocardiaceae</taxon>
        <taxon>Saccharopolyspora</taxon>
    </lineage>
</organism>
<dbReference type="PROSITE" id="PS00086">
    <property type="entry name" value="CYTOCHROME_P450"/>
    <property type="match status" value="1"/>
</dbReference>
<dbReference type="CDD" id="cd11030">
    <property type="entry name" value="CYP105-like"/>
    <property type="match status" value="1"/>
</dbReference>
<comment type="similarity">
    <text evidence="1 2">Belongs to the cytochrome P450 family.</text>
</comment>
<reference evidence="3 4" key="1">
    <citation type="journal article" date="2019" name="Int. J. Syst. Evol. Microbiol.">
        <title>The Global Catalogue of Microorganisms (GCM) 10K type strain sequencing project: providing services to taxonomists for standard genome sequencing and annotation.</title>
        <authorList>
            <consortium name="The Broad Institute Genomics Platform"/>
            <consortium name="The Broad Institute Genome Sequencing Center for Infectious Disease"/>
            <person name="Wu L."/>
            <person name="Ma J."/>
        </authorList>
    </citation>
    <scope>NUCLEOTIDE SEQUENCE [LARGE SCALE GENOMIC DNA]</scope>
    <source>
        <strain evidence="3 4">JCM 9383</strain>
    </source>
</reference>
<evidence type="ECO:0000313" key="3">
    <source>
        <dbReference type="EMBL" id="GAA2794784.1"/>
    </source>
</evidence>
<dbReference type="SUPFAM" id="SSF48264">
    <property type="entry name" value="Cytochrome P450"/>
    <property type="match status" value="1"/>
</dbReference>
<dbReference type="InterPro" id="IPR001128">
    <property type="entry name" value="Cyt_P450"/>
</dbReference>
<dbReference type="InterPro" id="IPR002397">
    <property type="entry name" value="Cyt_P450_B"/>
</dbReference>
<dbReference type="Proteomes" id="UP001500979">
    <property type="component" value="Unassembled WGS sequence"/>
</dbReference>
<name>A0ABN3VDL2_9PSEU</name>
<dbReference type="PRINTS" id="PR00385">
    <property type="entry name" value="P450"/>
</dbReference>
<evidence type="ECO:0000256" key="2">
    <source>
        <dbReference type="RuleBase" id="RU000461"/>
    </source>
</evidence>
<comment type="caution">
    <text evidence="3">The sequence shown here is derived from an EMBL/GenBank/DDBJ whole genome shotgun (WGS) entry which is preliminary data.</text>
</comment>
<proteinExistence type="inferred from homology"/>
<dbReference type="PANTHER" id="PTHR46696">
    <property type="entry name" value="P450, PUTATIVE (EUROFUNG)-RELATED"/>
    <property type="match status" value="1"/>
</dbReference>
<keyword evidence="2" id="KW-0349">Heme</keyword>
<evidence type="ECO:0000313" key="4">
    <source>
        <dbReference type="Proteomes" id="UP001500979"/>
    </source>
</evidence>
<dbReference type="InterPro" id="IPR036396">
    <property type="entry name" value="Cyt_P450_sf"/>
</dbReference>
<sequence>MPASSEALTYPIPRTCPYSPPDSYAELRREQPVRRVPTLAGGSVWLVSRHEDVRAVLSDPRMSSDRRKPGFPRLVPGQSDLIFSSKPSMIGMDGREHSAARRAVLGEFTVRRINALRPRVQEIVDEAIDAMLAAGGPVDLVRMLSLPVPSLVICELLGVPYADHEFFQQRSGRIISRATPGAEREEAFFELRAYLSDLVADKVRAPGDDLLGRQVAKQRAEGEVDQEALVSLAFLLLVAGHETTANMISLGSLALLDDSARWAEIAADPAKTPGAVEEMLRFFSIVDNATARTATEDVEIGGVVIGEGDGVIAMGYSANHDPEVFDRPGDLDFSRAARQHVAFGFGAHQCLGQNLARVELQIVFDTLVRRIPDLRLAVGFDDIRFKEESAIYGIHELMVTW</sequence>
<accession>A0ABN3VDL2</accession>
<dbReference type="EMBL" id="BAAAUX010000014">
    <property type="protein sequence ID" value="GAA2794784.1"/>
    <property type="molecule type" value="Genomic_DNA"/>
</dbReference>